<proteinExistence type="predicted"/>
<dbReference type="GO" id="GO:0005886">
    <property type="term" value="C:plasma membrane"/>
    <property type="evidence" value="ECO:0007669"/>
    <property type="project" value="TreeGrafter"/>
</dbReference>
<keyword evidence="3" id="KW-1185">Reference proteome</keyword>
<dbReference type="InterPro" id="IPR027463">
    <property type="entry name" value="AcrB_DN_DC_subdom"/>
</dbReference>
<feature type="transmembrane region" description="Helical" evidence="1">
    <location>
        <begin position="522"/>
        <end position="541"/>
    </location>
</feature>
<accession>A0A2S5TEP7</accession>
<dbReference type="Gene3D" id="1.20.1640.10">
    <property type="entry name" value="Multidrug efflux transporter AcrB transmembrane domain"/>
    <property type="match status" value="2"/>
</dbReference>
<dbReference type="SUPFAM" id="SSF82693">
    <property type="entry name" value="Multidrug efflux transporter AcrB pore domain, PN1, PN2, PC1 and PC2 subdomains"/>
    <property type="match status" value="2"/>
</dbReference>
<dbReference type="Gene3D" id="3.30.2090.10">
    <property type="entry name" value="Multidrug efflux transporter AcrB TolC docking domain, DN and DC subdomains"/>
    <property type="match status" value="2"/>
</dbReference>
<reference evidence="2 3" key="1">
    <citation type="submission" date="2018-02" db="EMBL/GenBank/DDBJ databases">
        <title>Genome sequencing of Solimonas sp. HR-BB.</title>
        <authorList>
            <person name="Lee Y."/>
            <person name="Jeon C.O."/>
        </authorList>
    </citation>
    <scope>NUCLEOTIDE SEQUENCE [LARGE SCALE GENOMIC DNA]</scope>
    <source>
        <strain evidence="2 3">HR-BB</strain>
    </source>
</reference>
<dbReference type="InterPro" id="IPR001036">
    <property type="entry name" value="Acrflvin-R"/>
</dbReference>
<dbReference type="SUPFAM" id="SSF82866">
    <property type="entry name" value="Multidrug efflux transporter AcrB transmembrane domain"/>
    <property type="match status" value="2"/>
</dbReference>
<feature type="transmembrane region" description="Helical" evidence="1">
    <location>
        <begin position="463"/>
        <end position="488"/>
    </location>
</feature>
<comment type="caution">
    <text evidence="2">The sequence shown here is derived from an EMBL/GenBank/DDBJ whole genome shotgun (WGS) entry which is preliminary data.</text>
</comment>
<dbReference type="EMBL" id="PSNW01000007">
    <property type="protein sequence ID" value="PPE73460.1"/>
    <property type="molecule type" value="Genomic_DNA"/>
</dbReference>
<keyword evidence="1" id="KW-0472">Membrane</keyword>
<dbReference type="OrthoDB" id="9758297at2"/>
<dbReference type="PRINTS" id="PR00702">
    <property type="entry name" value="ACRIFLAVINRP"/>
</dbReference>
<keyword evidence="1" id="KW-0812">Transmembrane</keyword>
<evidence type="ECO:0000313" key="3">
    <source>
        <dbReference type="Proteomes" id="UP000238220"/>
    </source>
</evidence>
<dbReference type="AlphaFoldDB" id="A0A2S5TEP7"/>
<dbReference type="SUPFAM" id="SSF82714">
    <property type="entry name" value="Multidrug efflux transporter AcrB TolC docking domain, DN and DC subdomains"/>
    <property type="match status" value="2"/>
</dbReference>
<evidence type="ECO:0000313" key="2">
    <source>
        <dbReference type="EMBL" id="PPE73460.1"/>
    </source>
</evidence>
<feature type="transmembrane region" description="Helical" evidence="1">
    <location>
        <begin position="847"/>
        <end position="864"/>
    </location>
</feature>
<feature type="transmembrane region" description="Helical" evidence="1">
    <location>
        <begin position="432"/>
        <end position="451"/>
    </location>
</feature>
<feature type="transmembrane region" description="Helical" evidence="1">
    <location>
        <begin position="357"/>
        <end position="377"/>
    </location>
</feature>
<feature type="transmembrane region" description="Helical" evidence="1">
    <location>
        <begin position="331"/>
        <end position="350"/>
    </location>
</feature>
<dbReference type="Proteomes" id="UP000238220">
    <property type="component" value="Unassembled WGS sequence"/>
</dbReference>
<dbReference type="PANTHER" id="PTHR32063:SF4">
    <property type="entry name" value="SLR6043 PROTEIN"/>
    <property type="match status" value="1"/>
</dbReference>
<organism evidence="2 3">
    <name type="scientific">Solimonas fluminis</name>
    <dbReference type="NCBI Taxonomy" id="2086571"/>
    <lineage>
        <taxon>Bacteria</taxon>
        <taxon>Pseudomonadati</taxon>
        <taxon>Pseudomonadota</taxon>
        <taxon>Gammaproteobacteria</taxon>
        <taxon>Nevskiales</taxon>
        <taxon>Nevskiaceae</taxon>
        <taxon>Solimonas</taxon>
    </lineage>
</organism>
<dbReference type="PANTHER" id="PTHR32063">
    <property type="match status" value="1"/>
</dbReference>
<sequence>MLRWSLHNRALVLLFSLALLIAGLASLQRLPVDVLPELNRPTVTVHVEAAGLATEDVETLATVPLEAALQGIPGLQRLRTTTAPGLALAYAEFGWDMDPYRARQLVAERLDLARLPEGLKARLGPMTSLMGEILLLSLQWRDPGTDDAAGLRDAADWTLRPALLGVPGVAQVSVIGGDVRQVELRPDPQRLQALGVSLQQIEQALRGHGRAAGGGYAEDQGQQIAVGSRAAPADFGELAQVAVDWRGGSPLRLGQVAEIGQGHAIRRGAAGYGGRAAVILAVQKHPGADTVAVTAAVERRLAELAPRLPPGTEAAALFRQADFIGRSMDNLGASLLHASVIVAATLLAFFAGLRPSLIALAAIPLSMLSAVLVFHALGLSVNTMTLGGLAIAVGELVDDAVVGVENVMRRLRTGGGDALATILAATVEVRSGILYATFIIVLSFLPLFALGGIEGRLFLPLGIAYVTAILASLLVAVTLTPVLCSLLLRGGTPRRIGERRWLSRLRERYALLLARSLRHPRAVTAITLAVLAVAAVAALLLPRSFLPPFNEGTLTVNLVLQPGISLEESDRLGRLAERLILPLPGVEAVGRRTGRAELDEHAEGLHYSELDVALSADARRDDLVAALRRRLSVLPGDIAIGQPISHRIDHLMSGVRAPLVVKVFGDDLATLQRLGLQVQASLRELPGLADVQLERQDAVPQARLRVDTRAAALYGLSPAAVLRQVGNLTVGLPLSEFVDGDRRHELVLRLPERQRSVEALRELPLESPAGRVPLSWIATLELEPGAYQVGREGSRRRIAVSAFPAARGFERAGAAARERLKALPLPPGYELRFEGQAEEQRRAAQRVLLLAGLSLLFMLVLLHGRYRSLRLALIVLGNVPLACAGGVLLMAITATPLSVASLVGFVTLAGIAVRNAILKISHYIRLARDEGESFGEALVVRGSAERLAPVLMTALIAALSLLPLVIAGGTPGREILHPVALVVFGGLISNTLLDSFVTPALFLRHGEAPLRVLAGKS</sequence>
<dbReference type="Gene3D" id="3.30.70.1430">
    <property type="entry name" value="Multidrug efflux transporter AcrB pore domain"/>
    <property type="match status" value="2"/>
</dbReference>
<protein>
    <submittedName>
        <fullName evidence="2">CusA/CzcA family heavy metal efflux RND transporter</fullName>
    </submittedName>
</protein>
<feature type="transmembrane region" description="Helical" evidence="1">
    <location>
        <begin position="947"/>
        <end position="967"/>
    </location>
</feature>
<dbReference type="GO" id="GO:0042910">
    <property type="term" value="F:xenobiotic transmembrane transporter activity"/>
    <property type="evidence" value="ECO:0007669"/>
    <property type="project" value="TreeGrafter"/>
</dbReference>
<dbReference type="Gene3D" id="3.30.70.1440">
    <property type="entry name" value="Multidrug efflux transporter AcrB pore domain"/>
    <property type="match status" value="1"/>
</dbReference>
<gene>
    <name evidence="2" type="ORF">C3942_14040</name>
</gene>
<feature type="transmembrane region" description="Helical" evidence="1">
    <location>
        <begin position="898"/>
        <end position="918"/>
    </location>
</feature>
<dbReference type="Pfam" id="PF00873">
    <property type="entry name" value="ACR_tran"/>
    <property type="match status" value="1"/>
</dbReference>
<feature type="transmembrane region" description="Helical" evidence="1">
    <location>
        <begin position="871"/>
        <end position="892"/>
    </location>
</feature>
<name>A0A2S5TEP7_9GAMM</name>
<evidence type="ECO:0000256" key="1">
    <source>
        <dbReference type="SAM" id="Phobius"/>
    </source>
</evidence>
<dbReference type="Gene3D" id="3.30.70.1320">
    <property type="entry name" value="Multidrug efflux transporter AcrB pore domain like"/>
    <property type="match status" value="1"/>
</dbReference>
<keyword evidence="1" id="KW-1133">Transmembrane helix</keyword>
<feature type="transmembrane region" description="Helical" evidence="1">
    <location>
        <begin position="979"/>
        <end position="1003"/>
    </location>
</feature>